<dbReference type="Gene3D" id="3.30.70.1230">
    <property type="entry name" value="Nucleotide cyclase"/>
    <property type="match status" value="1"/>
</dbReference>
<feature type="compositionally biased region" description="Pro residues" evidence="1">
    <location>
        <begin position="80"/>
        <end position="97"/>
    </location>
</feature>
<organism evidence="4 5">
    <name type="scientific">Effrenium voratum</name>
    <dbReference type="NCBI Taxonomy" id="2562239"/>
    <lineage>
        <taxon>Eukaryota</taxon>
        <taxon>Sar</taxon>
        <taxon>Alveolata</taxon>
        <taxon>Dinophyceae</taxon>
        <taxon>Suessiales</taxon>
        <taxon>Symbiodiniaceae</taxon>
        <taxon>Effrenium</taxon>
    </lineage>
</organism>
<feature type="compositionally biased region" description="Basic and acidic residues" evidence="1">
    <location>
        <begin position="26"/>
        <end position="42"/>
    </location>
</feature>
<dbReference type="InterPro" id="IPR050697">
    <property type="entry name" value="Adenylyl/Guanylyl_Cyclase_3/4"/>
</dbReference>
<dbReference type="SUPFAM" id="SSF55073">
    <property type="entry name" value="Nucleotide cyclase"/>
    <property type="match status" value="1"/>
</dbReference>
<evidence type="ECO:0000256" key="2">
    <source>
        <dbReference type="SAM" id="Phobius"/>
    </source>
</evidence>
<dbReference type="InterPro" id="IPR001054">
    <property type="entry name" value="A/G_cyclase"/>
</dbReference>
<dbReference type="CDD" id="cd07302">
    <property type="entry name" value="CHD"/>
    <property type="match status" value="1"/>
</dbReference>
<feature type="region of interest" description="Disordered" evidence="1">
    <location>
        <begin position="26"/>
        <end position="122"/>
    </location>
</feature>
<feature type="transmembrane region" description="Helical" evidence="2">
    <location>
        <begin position="501"/>
        <end position="522"/>
    </location>
</feature>
<dbReference type="PANTHER" id="PTHR43081">
    <property type="entry name" value="ADENYLATE CYCLASE, TERMINAL-DIFFERENTIATION SPECIFIC-RELATED"/>
    <property type="match status" value="1"/>
</dbReference>
<feature type="transmembrane region" description="Helical" evidence="2">
    <location>
        <begin position="270"/>
        <end position="296"/>
    </location>
</feature>
<dbReference type="EMBL" id="CAUJNA010001174">
    <property type="protein sequence ID" value="CAJ1384969.1"/>
    <property type="molecule type" value="Genomic_DNA"/>
</dbReference>
<dbReference type="Proteomes" id="UP001178507">
    <property type="component" value="Unassembled WGS sequence"/>
</dbReference>
<dbReference type="PANTHER" id="PTHR43081:SF1">
    <property type="entry name" value="ADENYLATE CYCLASE, TERMINAL-DIFFERENTIATION SPECIFIC"/>
    <property type="match status" value="1"/>
</dbReference>
<evidence type="ECO:0000256" key="1">
    <source>
        <dbReference type="SAM" id="MobiDB-lite"/>
    </source>
</evidence>
<accession>A0AA36ICJ4</accession>
<feature type="compositionally biased region" description="Basic and acidic residues" evidence="1">
    <location>
        <begin position="98"/>
        <end position="120"/>
    </location>
</feature>
<feature type="transmembrane region" description="Helical" evidence="2">
    <location>
        <begin position="239"/>
        <end position="258"/>
    </location>
</feature>
<dbReference type="Pfam" id="PF00211">
    <property type="entry name" value="Guanylate_cyc"/>
    <property type="match status" value="1"/>
</dbReference>
<feature type="transmembrane region" description="Helical" evidence="2">
    <location>
        <begin position="650"/>
        <end position="667"/>
    </location>
</feature>
<dbReference type="GO" id="GO:0035556">
    <property type="term" value="P:intracellular signal transduction"/>
    <property type="evidence" value="ECO:0007669"/>
    <property type="project" value="InterPro"/>
</dbReference>
<name>A0AA36ICJ4_9DINO</name>
<keyword evidence="2" id="KW-0812">Transmembrane</keyword>
<keyword evidence="2" id="KW-1133">Transmembrane helix</keyword>
<dbReference type="AlphaFoldDB" id="A0AA36ICJ4"/>
<evidence type="ECO:0000313" key="5">
    <source>
        <dbReference type="Proteomes" id="UP001178507"/>
    </source>
</evidence>
<dbReference type="PROSITE" id="PS50125">
    <property type="entry name" value="GUANYLATE_CYCLASE_2"/>
    <property type="match status" value="1"/>
</dbReference>
<dbReference type="SMART" id="SM00044">
    <property type="entry name" value="CYCc"/>
    <property type="match status" value="1"/>
</dbReference>
<evidence type="ECO:0000313" key="4">
    <source>
        <dbReference type="EMBL" id="CAJ1384969.1"/>
    </source>
</evidence>
<reference evidence="4" key="1">
    <citation type="submission" date="2023-08" db="EMBL/GenBank/DDBJ databases">
        <authorList>
            <person name="Chen Y."/>
            <person name="Shah S."/>
            <person name="Dougan E. K."/>
            <person name="Thang M."/>
            <person name="Chan C."/>
        </authorList>
    </citation>
    <scope>NUCLEOTIDE SEQUENCE</scope>
</reference>
<feature type="domain" description="Guanylate cyclase" evidence="3">
    <location>
        <begin position="780"/>
        <end position="904"/>
    </location>
</feature>
<dbReference type="InterPro" id="IPR029787">
    <property type="entry name" value="Nucleotide_cyclase"/>
</dbReference>
<gene>
    <name evidence="4" type="ORF">EVOR1521_LOCUS11684</name>
</gene>
<proteinExistence type="predicted"/>
<dbReference type="GO" id="GO:0009190">
    <property type="term" value="P:cyclic nucleotide biosynthetic process"/>
    <property type="evidence" value="ECO:0007669"/>
    <property type="project" value="InterPro"/>
</dbReference>
<protein>
    <recommendedName>
        <fullName evidence="3">Guanylate cyclase domain-containing protein</fullName>
    </recommendedName>
</protein>
<comment type="caution">
    <text evidence="4">The sequence shown here is derived from an EMBL/GenBank/DDBJ whole genome shotgun (WGS) entry which is preliminary data.</text>
</comment>
<keyword evidence="5" id="KW-1185">Reference proteome</keyword>
<keyword evidence="2" id="KW-0472">Membrane</keyword>
<sequence length="1042" mass="116734">MNSWAVDSLPVVPMEVRSPAQAALELSREEVHNRPERRHDTSESGFAELLRDLSLTPPPVLDSQLSVPSASMPGSHPSQPSEPPPSEPPLPAGPPSPDLHHFSRQRSSEDPDRAGSEDVRRHSRRISWGDGGLPFDLVNNDYIKAMQHMYSNNLGGSWALNADDMRMLKEHSQYVDWTMEKNLQSLKDIRKVVRSIFWGFEDIQCQDDADAPAPVMTEDLLSRLKRLAQYTVEGKAFTLFYVFLTLYALFGPDTLLAAGHSGMDQDNLTLSIVNIFVFLAFVVEELLMCWVVPGYLFSLRFFMDTCATISILGDTAIAAEIINTDAAVAMRSSGVTRAMRGAGRSTRFVSVLRGLRVWQILKLLPRLQRLTESGTRELAMLMWHKRLQNVMGYIDKEGMGELNDEDMEFLTAALRLEFPAPPHEEAGCISRLVDKIQESGSRSSWTWPWRRKAQAVEPDLSRYSAEIHSCWDTDMGKRAFRRCLDDITTMKESCTVLYQSMLRLILKICIIVLALLLMLQFVSGSMPEMARRQGLALLESIDEQVPEAIFCEVVRDYFANSFQRCHLLMLVVNQKVFWNHTCECCEGEYHQYRNVTAAQAVALIDQAVDLTGLEAHEVLLEQRALSSLDTFSVFDVHQQSRYEAAENIKFTLSVVAMLAILMLYFSADIMHMSSNNCLHPLWDLMDDMNAMKLIELITVSTSFRKIEQETPLQSEKKRRCQCKAFSPVPVAQELLGLRKSMSLLESAMIAWSKYVPVILLKQVMNAGVEANIGCIPSRVSIFFCDIKGFKDTCKGKTPKEVLELLDVVLEGVNQALEQNGGTLLEFIGDEVLAVFNAPKKIEMHNLAAVNAALAAIENSAQLDEPVRLQCSVHTGEVLAGNIGAPTRMKYGLLGDGVNLAARLKSLNTRYGTQLLVSSETLQSSVGELFVARTVGRLILKGRTSPTHTLEVIGRKGQVPQDLEQAAEFHEEAAGLFAQGRFEEAKVLFEQASQVFVQYDEGSCPQDDKPSAHMLDLCNMYHKNPPDLEKWDGSEHLNKKAWS</sequence>
<evidence type="ECO:0000259" key="3">
    <source>
        <dbReference type="PROSITE" id="PS50125"/>
    </source>
</evidence>